<dbReference type="PROSITE" id="PS51257">
    <property type="entry name" value="PROKAR_LIPOPROTEIN"/>
    <property type="match status" value="1"/>
</dbReference>
<evidence type="ECO:0000313" key="2">
    <source>
        <dbReference type="EMBL" id="GIY14945.1"/>
    </source>
</evidence>
<name>A0AAV4R3T5_CAEEX</name>
<dbReference type="AlphaFoldDB" id="A0AAV4R3T5"/>
<evidence type="ECO:0000259" key="1">
    <source>
        <dbReference type="Pfam" id="PF23055"/>
    </source>
</evidence>
<comment type="caution">
    <text evidence="2">The sequence shown here is derived from an EMBL/GenBank/DDBJ whole genome shotgun (WGS) entry which is preliminary data.</text>
</comment>
<proteinExistence type="predicted"/>
<dbReference type="EMBL" id="BPLR01007175">
    <property type="protein sequence ID" value="GIY14945.1"/>
    <property type="molecule type" value="Genomic_DNA"/>
</dbReference>
<dbReference type="Proteomes" id="UP001054945">
    <property type="component" value="Unassembled WGS sequence"/>
</dbReference>
<protein>
    <recommendedName>
        <fullName evidence="1">DUF7041 domain-containing protein</fullName>
    </recommendedName>
</protein>
<dbReference type="InterPro" id="IPR055469">
    <property type="entry name" value="DUF7041"/>
</dbReference>
<organism evidence="2 3">
    <name type="scientific">Caerostris extrusa</name>
    <name type="common">Bark spider</name>
    <name type="synonym">Caerostris bankana</name>
    <dbReference type="NCBI Taxonomy" id="172846"/>
    <lineage>
        <taxon>Eukaryota</taxon>
        <taxon>Metazoa</taxon>
        <taxon>Ecdysozoa</taxon>
        <taxon>Arthropoda</taxon>
        <taxon>Chelicerata</taxon>
        <taxon>Arachnida</taxon>
        <taxon>Araneae</taxon>
        <taxon>Araneomorphae</taxon>
        <taxon>Entelegynae</taxon>
        <taxon>Araneoidea</taxon>
        <taxon>Araneidae</taxon>
        <taxon>Caerostris</taxon>
    </lineage>
</organism>
<dbReference type="Pfam" id="PF23055">
    <property type="entry name" value="DUF7041"/>
    <property type="match status" value="1"/>
</dbReference>
<sequence length="213" mass="23666">MSKEIFRNAVLPPHFLISCINCSLGSTCGATSLFSPTVLSPLSLLGAFDPHRRVGVERVVEREPQNAQCSLRADVLVGIEITTETTKFPHVVSALQPEEIAVVSDIILKPLADVPFIALKKRLCAQYADSEAQRRLISRIGANTTPNKIVHGVEHWIQTNGPVFSKPRRLPADKLKAAKQEFKFRVFRSFPTVQKLFGKSALHGSKEEWRLEA</sequence>
<feature type="non-terminal residue" evidence="2">
    <location>
        <position position="213"/>
    </location>
</feature>
<evidence type="ECO:0000313" key="3">
    <source>
        <dbReference type="Proteomes" id="UP001054945"/>
    </source>
</evidence>
<gene>
    <name evidence="2" type="ORF">CEXT_440721</name>
</gene>
<keyword evidence="3" id="KW-1185">Reference proteome</keyword>
<reference evidence="2 3" key="1">
    <citation type="submission" date="2021-06" db="EMBL/GenBank/DDBJ databases">
        <title>Caerostris extrusa draft genome.</title>
        <authorList>
            <person name="Kono N."/>
            <person name="Arakawa K."/>
        </authorList>
    </citation>
    <scope>NUCLEOTIDE SEQUENCE [LARGE SCALE GENOMIC DNA]</scope>
</reference>
<accession>A0AAV4R3T5</accession>
<feature type="domain" description="DUF7041" evidence="1">
    <location>
        <begin position="80"/>
        <end position="134"/>
    </location>
</feature>